<dbReference type="OrthoDB" id="33090at2157"/>
<dbReference type="EMBL" id="CP013694">
    <property type="protein sequence ID" value="ALU30294.1"/>
    <property type="molecule type" value="Genomic_DNA"/>
</dbReference>
<dbReference type="GeneID" id="14552053"/>
<dbReference type="EMBL" id="CP013695">
    <property type="protein sequence ID" value="ALU31011.1"/>
    <property type="molecule type" value="Genomic_DNA"/>
</dbReference>
<protein>
    <submittedName>
        <fullName evidence="2">Uncharacterized protein</fullName>
    </submittedName>
</protein>
<organism evidence="2 3">
    <name type="scientific">Sulfolobus acidocaldarius</name>
    <dbReference type="NCBI Taxonomy" id="2285"/>
    <lineage>
        <taxon>Archaea</taxon>
        <taxon>Thermoproteota</taxon>
        <taxon>Thermoprotei</taxon>
        <taxon>Sulfolobales</taxon>
        <taxon>Sulfolobaceae</taxon>
        <taxon>Sulfolobus</taxon>
    </lineage>
</organism>
<dbReference type="Proteomes" id="UP000065473">
    <property type="component" value="Chromosome"/>
</dbReference>
<name>A0A0U3FUK9_9CREN</name>
<sequence>MTQEKVVRVIGYYRDPSFLERIIGQFRKLLMDINWMQARKVSDNGLYEIYFGIPYTNNFEIAIANLSKTVDVEKVELLEDATVTTYIIKQDGNVIKGDSVDAEEYDMVVYKPVFSKITVLSWGVISGKNLY</sequence>
<reference evidence="3 4" key="1">
    <citation type="submission" date="2015-12" db="EMBL/GenBank/DDBJ databases">
        <title>A stable core within a dynamic pangenome in Sulfolobus acidocaldarius.</title>
        <authorList>
            <person name="Anderson R."/>
            <person name="Kouris A."/>
            <person name="Seward C."/>
            <person name="Campbell K."/>
            <person name="Whitaker R."/>
        </authorList>
    </citation>
    <scope>NUCLEOTIDE SEQUENCE [LARGE SCALE GENOMIC DNA]</scope>
    <source>
        <strain evidence="1 4">GG12-C01-09</strain>
        <strain evidence="2 3">NG05B_CO5_07</strain>
    </source>
</reference>
<evidence type="ECO:0000313" key="3">
    <source>
        <dbReference type="Proteomes" id="UP000060043"/>
    </source>
</evidence>
<evidence type="ECO:0000313" key="4">
    <source>
        <dbReference type="Proteomes" id="UP000065473"/>
    </source>
</evidence>
<dbReference type="STRING" id="1435377.SUSAZ_07370"/>
<accession>A0A0U3FUK9</accession>
<dbReference type="OMA" id="YYRDPGF"/>
<dbReference type="PaxDb" id="1435377-SUSAZ_07370"/>
<evidence type="ECO:0000313" key="2">
    <source>
        <dbReference type="EMBL" id="ALU31011.1"/>
    </source>
</evidence>
<gene>
    <name evidence="1" type="ORF">ATY89_10305</name>
    <name evidence="2" type="ORF">ATZ20_01860</name>
</gene>
<dbReference type="AlphaFoldDB" id="A0A0U3FUK9"/>
<dbReference type="RefSeq" id="WP_011278375.1">
    <property type="nucleotide sequence ID" value="NZ_BHWZ01000003.1"/>
</dbReference>
<evidence type="ECO:0000313" key="1">
    <source>
        <dbReference type="EMBL" id="ALU30294.1"/>
    </source>
</evidence>
<dbReference type="Proteomes" id="UP000060043">
    <property type="component" value="Chromosome"/>
</dbReference>
<proteinExistence type="predicted"/>